<dbReference type="Gene3D" id="1.20.1270.180">
    <property type="match status" value="1"/>
</dbReference>
<comment type="caution">
    <text evidence="4">The sequence shown here is derived from an EMBL/GenBank/DDBJ whole genome shotgun (WGS) entry which is preliminary data.</text>
</comment>
<feature type="coiled-coil region" evidence="1">
    <location>
        <begin position="39"/>
        <end position="73"/>
    </location>
</feature>
<name>L8J3H8_9GAMM</name>
<keyword evidence="2" id="KW-0732">Signal</keyword>
<evidence type="ECO:0000313" key="4">
    <source>
        <dbReference type="EMBL" id="ELR63415.1"/>
    </source>
</evidence>
<feature type="signal peptide" evidence="2">
    <location>
        <begin position="1"/>
        <end position="22"/>
    </location>
</feature>
<evidence type="ECO:0000256" key="1">
    <source>
        <dbReference type="SAM" id="Coils"/>
    </source>
</evidence>
<dbReference type="AlphaFoldDB" id="L8J3H8"/>
<accession>L8J3H8</accession>
<gene>
    <name evidence="4" type="ORF">C942_03782</name>
</gene>
<dbReference type="OrthoDB" id="5918544at2"/>
<feature type="domain" description="Lysozyme inhibitor LprI-like N-terminal" evidence="3">
    <location>
        <begin position="28"/>
        <end position="128"/>
    </location>
</feature>
<feature type="chain" id="PRO_5003993262" description="Lysozyme inhibitor LprI-like N-terminal domain-containing protein" evidence="2">
    <location>
        <begin position="23"/>
        <end position="133"/>
    </location>
</feature>
<dbReference type="PATRIC" id="fig|1056511.3.peg.4596"/>
<dbReference type="RefSeq" id="WP_007470699.1">
    <property type="nucleotide sequence ID" value="NZ_AMZO01000041.1"/>
</dbReference>
<keyword evidence="1" id="KW-0175">Coiled coil</keyword>
<dbReference type="InterPro" id="IPR009739">
    <property type="entry name" value="LprI-like_N"/>
</dbReference>
<proteinExistence type="predicted"/>
<evidence type="ECO:0000256" key="2">
    <source>
        <dbReference type="SAM" id="SignalP"/>
    </source>
</evidence>
<sequence>MLRQFSLVFVMILVMLSAPVFASSLADCSEKSEGHQALSQCLEQAYQQADEELQALEKQVQGSMAELDAISSADIGAEAAFSQSVTAFRTWREQQCRFVMASYGSGSGAGQGYLDCMEALTSQQVDRLKEYAN</sequence>
<dbReference type="Proteomes" id="UP000011134">
    <property type="component" value="Unassembled WGS sequence"/>
</dbReference>
<evidence type="ECO:0000313" key="5">
    <source>
        <dbReference type="Proteomes" id="UP000011134"/>
    </source>
</evidence>
<keyword evidence="5" id="KW-1185">Reference proteome</keyword>
<evidence type="ECO:0000259" key="3">
    <source>
        <dbReference type="Pfam" id="PF07007"/>
    </source>
</evidence>
<organism evidence="4 5">
    <name type="scientific">Photobacterium marinum</name>
    <dbReference type="NCBI Taxonomy" id="1056511"/>
    <lineage>
        <taxon>Bacteria</taxon>
        <taxon>Pseudomonadati</taxon>
        <taxon>Pseudomonadota</taxon>
        <taxon>Gammaproteobacteria</taxon>
        <taxon>Vibrionales</taxon>
        <taxon>Vibrionaceae</taxon>
        <taxon>Photobacterium</taxon>
    </lineage>
</organism>
<reference evidence="4 5" key="1">
    <citation type="submission" date="2012-12" db="EMBL/GenBank/DDBJ databases">
        <title>Genome Assembly of Photobacterium sp. AK15.</title>
        <authorList>
            <person name="Khatri I."/>
            <person name="Vaidya B."/>
            <person name="Srinivas T.N.R."/>
            <person name="Subramanian S."/>
            <person name="Pinnaka A."/>
        </authorList>
    </citation>
    <scope>NUCLEOTIDE SEQUENCE [LARGE SCALE GENOMIC DNA]</scope>
    <source>
        <strain evidence="4 5">AK15</strain>
    </source>
</reference>
<protein>
    <recommendedName>
        <fullName evidence="3">Lysozyme inhibitor LprI-like N-terminal domain-containing protein</fullName>
    </recommendedName>
</protein>
<dbReference type="Pfam" id="PF07007">
    <property type="entry name" value="LprI"/>
    <property type="match status" value="1"/>
</dbReference>
<dbReference type="EMBL" id="AMZO01000041">
    <property type="protein sequence ID" value="ELR63415.1"/>
    <property type="molecule type" value="Genomic_DNA"/>
</dbReference>